<reference evidence="7" key="1">
    <citation type="submission" date="2016-10" db="EMBL/GenBank/DDBJ databases">
        <authorList>
            <person name="Varghese N."/>
            <person name="Submissions S."/>
        </authorList>
    </citation>
    <scope>NUCLEOTIDE SEQUENCE [LARGE SCALE GENOMIC DNA]</scope>
    <source>
        <strain evidence="7">DSM 44526</strain>
    </source>
</reference>
<dbReference type="PANTHER" id="PTHR33204:SF18">
    <property type="entry name" value="TRANSCRIPTIONAL REGULATORY PROTEIN"/>
    <property type="match status" value="1"/>
</dbReference>
<evidence type="ECO:0000256" key="4">
    <source>
        <dbReference type="SAM" id="MobiDB-lite"/>
    </source>
</evidence>
<evidence type="ECO:0000259" key="5">
    <source>
        <dbReference type="PROSITE" id="PS51118"/>
    </source>
</evidence>
<dbReference type="Proteomes" id="UP000198863">
    <property type="component" value="Unassembled WGS sequence"/>
</dbReference>
<name>A0A1G8A4Y9_9ACTN</name>
<evidence type="ECO:0000256" key="1">
    <source>
        <dbReference type="ARBA" id="ARBA00023015"/>
    </source>
</evidence>
<evidence type="ECO:0000256" key="3">
    <source>
        <dbReference type="ARBA" id="ARBA00023163"/>
    </source>
</evidence>
<dbReference type="PANTHER" id="PTHR33204">
    <property type="entry name" value="TRANSCRIPTIONAL REGULATOR, MARR FAMILY"/>
    <property type="match status" value="1"/>
</dbReference>
<dbReference type="RefSeq" id="WP_207508314.1">
    <property type="nucleotide sequence ID" value="NZ_FNCF01000010.1"/>
</dbReference>
<evidence type="ECO:0000313" key="7">
    <source>
        <dbReference type="Proteomes" id="UP000198863"/>
    </source>
</evidence>
<sequence length="337" mass="36831">MSLPLGAADADPGESPTPLPAGGVNQIGATLPLIGDEWNLLLVQQSLLGARRFGEWKARLPISNSVLTNRLTRLTEVGVHRRQQYSERPERHEYLLTARGRALWPVMLSIWEWERRWVPEHAAALPHKVHRSCGSAFRALLTCEACGGVVHPRDVAGSWGPSGSWERSVPAATTRRRAAPAAPVVGVTDGPGMFPETMALIGNRWSSALLGAAFRGATRFGEFQTFLGAPPTVVSDRLRTFTDLGVLAPRPDPERADWAQYHLTDKGRAFFPVVETTLRWGQDWFRAPEGPAVVQVHRGCGQTFEPCLACDVCRSRLRGADIEIVGAAAPSLDEETP</sequence>
<proteinExistence type="predicted"/>
<organism evidence="6 7">
    <name type="scientific">Klenkia brasiliensis</name>
    <dbReference type="NCBI Taxonomy" id="333142"/>
    <lineage>
        <taxon>Bacteria</taxon>
        <taxon>Bacillati</taxon>
        <taxon>Actinomycetota</taxon>
        <taxon>Actinomycetes</taxon>
        <taxon>Geodermatophilales</taxon>
        <taxon>Geodermatophilaceae</taxon>
        <taxon>Klenkia</taxon>
    </lineage>
</organism>
<evidence type="ECO:0000313" key="6">
    <source>
        <dbReference type="EMBL" id="SDH15907.1"/>
    </source>
</evidence>
<keyword evidence="1" id="KW-0805">Transcription regulation</keyword>
<dbReference type="PROSITE" id="PS51118">
    <property type="entry name" value="HTH_HXLR"/>
    <property type="match status" value="2"/>
</dbReference>
<dbReference type="InterPro" id="IPR036388">
    <property type="entry name" value="WH-like_DNA-bd_sf"/>
</dbReference>
<evidence type="ECO:0000256" key="2">
    <source>
        <dbReference type="ARBA" id="ARBA00023125"/>
    </source>
</evidence>
<dbReference type="Gene3D" id="1.10.10.10">
    <property type="entry name" value="Winged helix-like DNA-binding domain superfamily/Winged helix DNA-binding domain"/>
    <property type="match status" value="2"/>
</dbReference>
<feature type="domain" description="HTH hxlR-type" evidence="5">
    <location>
        <begin position="19"/>
        <end position="122"/>
    </location>
</feature>
<feature type="domain" description="HTH hxlR-type" evidence="5">
    <location>
        <begin position="190"/>
        <end position="289"/>
    </location>
</feature>
<dbReference type="Pfam" id="PF01638">
    <property type="entry name" value="HxlR"/>
    <property type="match status" value="2"/>
</dbReference>
<dbReference type="SUPFAM" id="SSF46785">
    <property type="entry name" value="Winged helix' DNA-binding domain"/>
    <property type="match status" value="2"/>
</dbReference>
<gene>
    <name evidence="6" type="ORF">SAMN05660324_0051</name>
</gene>
<keyword evidence="7" id="KW-1185">Reference proteome</keyword>
<keyword evidence="3" id="KW-0804">Transcription</keyword>
<protein>
    <submittedName>
        <fullName evidence="6">Transcriptional regulator, HxlR family</fullName>
    </submittedName>
</protein>
<dbReference type="InterPro" id="IPR036390">
    <property type="entry name" value="WH_DNA-bd_sf"/>
</dbReference>
<keyword evidence="2" id="KW-0238">DNA-binding</keyword>
<accession>A0A1G8A4Y9</accession>
<feature type="region of interest" description="Disordered" evidence="4">
    <location>
        <begin position="1"/>
        <end position="22"/>
    </location>
</feature>
<dbReference type="GO" id="GO:0003677">
    <property type="term" value="F:DNA binding"/>
    <property type="evidence" value="ECO:0007669"/>
    <property type="project" value="UniProtKB-KW"/>
</dbReference>
<dbReference type="AlphaFoldDB" id="A0A1G8A4Y9"/>
<dbReference type="EMBL" id="FNCF01000010">
    <property type="protein sequence ID" value="SDH15907.1"/>
    <property type="molecule type" value="Genomic_DNA"/>
</dbReference>
<dbReference type="InterPro" id="IPR002577">
    <property type="entry name" value="HTH_HxlR"/>
</dbReference>